<dbReference type="GO" id="GO:0000160">
    <property type="term" value="P:phosphorelay signal transduction system"/>
    <property type="evidence" value="ECO:0007669"/>
    <property type="project" value="InterPro"/>
</dbReference>
<evidence type="ECO:0000256" key="4">
    <source>
        <dbReference type="PROSITE-ProRule" id="PRU00169"/>
    </source>
</evidence>
<dbReference type="PROSITE" id="PS50043">
    <property type="entry name" value="HTH_LUXR_2"/>
    <property type="match status" value="1"/>
</dbReference>
<dbReference type="EMBL" id="FZOD01000012">
    <property type="protein sequence ID" value="SNS62271.1"/>
    <property type="molecule type" value="Genomic_DNA"/>
</dbReference>
<evidence type="ECO:0000256" key="3">
    <source>
        <dbReference type="ARBA" id="ARBA00023163"/>
    </source>
</evidence>
<gene>
    <name evidence="7" type="ORF">SAMN05216276_1012163</name>
</gene>
<dbReference type="SMART" id="SM00421">
    <property type="entry name" value="HTH_LUXR"/>
    <property type="match status" value="1"/>
</dbReference>
<dbReference type="PANTHER" id="PTHR43214:SF24">
    <property type="entry name" value="TRANSCRIPTIONAL REGULATORY PROTEIN NARL-RELATED"/>
    <property type="match status" value="1"/>
</dbReference>
<proteinExistence type="predicted"/>
<dbReference type="PROSITE" id="PS50110">
    <property type="entry name" value="RESPONSE_REGULATORY"/>
    <property type="match status" value="1"/>
</dbReference>
<dbReference type="GO" id="GO:0003677">
    <property type="term" value="F:DNA binding"/>
    <property type="evidence" value="ECO:0007669"/>
    <property type="project" value="UniProtKB-KW"/>
</dbReference>
<dbReference type="OrthoDB" id="3208680at2"/>
<accession>A0A239FZD6</accession>
<dbReference type="RefSeq" id="WP_089207934.1">
    <property type="nucleotide sequence ID" value="NZ_FZOD01000012.1"/>
</dbReference>
<evidence type="ECO:0000313" key="8">
    <source>
        <dbReference type="Proteomes" id="UP000198282"/>
    </source>
</evidence>
<keyword evidence="4" id="KW-0597">Phosphoprotein</keyword>
<evidence type="ECO:0000256" key="2">
    <source>
        <dbReference type="ARBA" id="ARBA00023125"/>
    </source>
</evidence>
<dbReference type="GO" id="GO:0006355">
    <property type="term" value="P:regulation of DNA-templated transcription"/>
    <property type="evidence" value="ECO:0007669"/>
    <property type="project" value="InterPro"/>
</dbReference>
<keyword evidence="1" id="KW-0805">Transcription regulation</keyword>
<sequence length="215" mass="23511">MRVIIADDTALIRAGTAALLRQAGIEVAATAADATALLDLVRAHDPDVVILDIRMPPTFTNEGVVAAQRIRAEFPGKGVLLLSLHLDLDYALEMVNSGEGRFGYLLKERLLDIADLVHALHRIAAGDAVIDPSIVQALMTRQRAAHTVGRLTAREREVLGLMAEGLTNQAIGEKLHLSRRTVEAHVTRILERLDIPVEEGVHRRVMAILAFFDSR</sequence>
<dbReference type="Pfam" id="PF00072">
    <property type="entry name" value="Response_reg"/>
    <property type="match status" value="1"/>
</dbReference>
<keyword evidence="2" id="KW-0238">DNA-binding</keyword>
<feature type="modified residue" description="4-aspartylphosphate" evidence="4">
    <location>
        <position position="52"/>
    </location>
</feature>
<keyword evidence="8" id="KW-1185">Reference proteome</keyword>
<organism evidence="7 8">
    <name type="scientific">Streptosporangium subroseum</name>
    <dbReference type="NCBI Taxonomy" id="106412"/>
    <lineage>
        <taxon>Bacteria</taxon>
        <taxon>Bacillati</taxon>
        <taxon>Actinomycetota</taxon>
        <taxon>Actinomycetes</taxon>
        <taxon>Streptosporangiales</taxon>
        <taxon>Streptosporangiaceae</taxon>
        <taxon>Streptosporangium</taxon>
    </lineage>
</organism>
<name>A0A239FZD6_9ACTN</name>
<feature type="domain" description="HTH luxR-type" evidence="5">
    <location>
        <begin position="144"/>
        <end position="215"/>
    </location>
</feature>
<dbReference type="PROSITE" id="PS00622">
    <property type="entry name" value="HTH_LUXR_1"/>
    <property type="match status" value="1"/>
</dbReference>
<evidence type="ECO:0000313" key="7">
    <source>
        <dbReference type="EMBL" id="SNS62271.1"/>
    </source>
</evidence>
<dbReference type="SUPFAM" id="SSF52172">
    <property type="entry name" value="CheY-like"/>
    <property type="match status" value="1"/>
</dbReference>
<dbReference type="AlphaFoldDB" id="A0A239FZD6"/>
<evidence type="ECO:0000256" key="1">
    <source>
        <dbReference type="ARBA" id="ARBA00023015"/>
    </source>
</evidence>
<evidence type="ECO:0000259" key="5">
    <source>
        <dbReference type="PROSITE" id="PS50043"/>
    </source>
</evidence>
<dbReference type="Gene3D" id="3.40.50.2300">
    <property type="match status" value="1"/>
</dbReference>
<dbReference type="InterPro" id="IPR011006">
    <property type="entry name" value="CheY-like_superfamily"/>
</dbReference>
<dbReference type="InterPro" id="IPR000792">
    <property type="entry name" value="Tscrpt_reg_LuxR_C"/>
</dbReference>
<dbReference type="SMART" id="SM00448">
    <property type="entry name" value="REC"/>
    <property type="match status" value="1"/>
</dbReference>
<dbReference type="Pfam" id="PF00196">
    <property type="entry name" value="GerE"/>
    <property type="match status" value="1"/>
</dbReference>
<evidence type="ECO:0000259" key="6">
    <source>
        <dbReference type="PROSITE" id="PS50110"/>
    </source>
</evidence>
<feature type="domain" description="Response regulatory" evidence="6">
    <location>
        <begin position="2"/>
        <end position="122"/>
    </location>
</feature>
<dbReference type="CDD" id="cd06170">
    <property type="entry name" value="LuxR_C_like"/>
    <property type="match status" value="1"/>
</dbReference>
<dbReference type="PRINTS" id="PR00038">
    <property type="entry name" value="HTHLUXR"/>
</dbReference>
<dbReference type="PANTHER" id="PTHR43214">
    <property type="entry name" value="TWO-COMPONENT RESPONSE REGULATOR"/>
    <property type="match status" value="1"/>
</dbReference>
<keyword evidence="3" id="KW-0804">Transcription</keyword>
<dbReference type="InterPro" id="IPR039420">
    <property type="entry name" value="WalR-like"/>
</dbReference>
<dbReference type="InterPro" id="IPR001789">
    <property type="entry name" value="Sig_transdc_resp-reg_receiver"/>
</dbReference>
<dbReference type="Proteomes" id="UP000198282">
    <property type="component" value="Unassembled WGS sequence"/>
</dbReference>
<reference evidence="7 8" key="1">
    <citation type="submission" date="2017-06" db="EMBL/GenBank/DDBJ databases">
        <authorList>
            <person name="Kim H.J."/>
            <person name="Triplett B.A."/>
        </authorList>
    </citation>
    <scope>NUCLEOTIDE SEQUENCE [LARGE SCALE GENOMIC DNA]</scope>
    <source>
        <strain evidence="7 8">CGMCC 4.2132</strain>
    </source>
</reference>
<protein>
    <submittedName>
        <fullName evidence="7">Two component transcriptional regulator, LuxR family</fullName>
    </submittedName>
</protein>